<evidence type="ECO:0000313" key="2">
    <source>
        <dbReference type="Proteomes" id="UP001283361"/>
    </source>
</evidence>
<comment type="caution">
    <text evidence="1">The sequence shown here is derived from an EMBL/GenBank/DDBJ whole genome shotgun (WGS) entry which is preliminary data.</text>
</comment>
<evidence type="ECO:0000313" key="1">
    <source>
        <dbReference type="EMBL" id="KAK3702710.1"/>
    </source>
</evidence>
<proteinExistence type="predicted"/>
<organism evidence="1 2">
    <name type="scientific">Elysia crispata</name>
    <name type="common">lettuce slug</name>
    <dbReference type="NCBI Taxonomy" id="231223"/>
    <lineage>
        <taxon>Eukaryota</taxon>
        <taxon>Metazoa</taxon>
        <taxon>Spiralia</taxon>
        <taxon>Lophotrochozoa</taxon>
        <taxon>Mollusca</taxon>
        <taxon>Gastropoda</taxon>
        <taxon>Heterobranchia</taxon>
        <taxon>Euthyneura</taxon>
        <taxon>Panpulmonata</taxon>
        <taxon>Sacoglossa</taxon>
        <taxon>Placobranchoidea</taxon>
        <taxon>Plakobranchidae</taxon>
        <taxon>Elysia</taxon>
    </lineage>
</organism>
<dbReference type="Proteomes" id="UP001283361">
    <property type="component" value="Unassembled WGS sequence"/>
</dbReference>
<name>A0AAE1CKQ4_9GAST</name>
<reference evidence="1" key="1">
    <citation type="journal article" date="2023" name="G3 (Bethesda)">
        <title>A reference genome for the long-term kleptoplast-retaining sea slug Elysia crispata morphotype clarki.</title>
        <authorList>
            <person name="Eastman K.E."/>
            <person name="Pendleton A.L."/>
            <person name="Shaikh M.A."/>
            <person name="Suttiyut T."/>
            <person name="Ogas R."/>
            <person name="Tomko P."/>
            <person name="Gavelis G."/>
            <person name="Widhalm J.R."/>
            <person name="Wisecaver J.H."/>
        </authorList>
    </citation>
    <scope>NUCLEOTIDE SEQUENCE</scope>
    <source>
        <strain evidence="1">ECLA1</strain>
    </source>
</reference>
<protein>
    <submittedName>
        <fullName evidence="1">Uncharacterized protein</fullName>
    </submittedName>
</protein>
<sequence length="85" mass="9901">MCDMLPWLNRDTHRCSFPVSIQITLFSVPYIDWRELAPGTHRAVIMLSKLGDERDWFTSPRFACTVQQYTNYSAIDACCKRQQGI</sequence>
<gene>
    <name evidence="1" type="ORF">RRG08_042697</name>
</gene>
<keyword evidence="2" id="KW-1185">Reference proteome</keyword>
<dbReference type="AlphaFoldDB" id="A0AAE1CKQ4"/>
<accession>A0AAE1CKQ4</accession>
<dbReference type="EMBL" id="JAWDGP010007852">
    <property type="protein sequence ID" value="KAK3702710.1"/>
    <property type="molecule type" value="Genomic_DNA"/>
</dbReference>